<dbReference type="InterPro" id="IPR057626">
    <property type="entry name" value="S-S_Temptin"/>
</dbReference>
<feature type="compositionally biased region" description="Basic and acidic residues" evidence="1">
    <location>
        <begin position="302"/>
        <end position="317"/>
    </location>
</feature>
<comment type="caution">
    <text evidence="3">The sequence shown here is derived from an EMBL/GenBank/DDBJ whole genome shotgun (WGS) entry which is preliminary data.</text>
</comment>
<feature type="compositionally biased region" description="Polar residues" evidence="1">
    <location>
        <begin position="279"/>
        <end position="294"/>
    </location>
</feature>
<dbReference type="EMBL" id="DAKRPA010000100">
    <property type="protein sequence ID" value="DAZ98679.1"/>
    <property type="molecule type" value="Genomic_DNA"/>
</dbReference>
<protein>
    <recommendedName>
        <fullName evidence="2">Temptin Cys/Cys disulfide domain-containing protein</fullName>
    </recommendedName>
</protein>
<name>A0AAV2YZ05_9STRA</name>
<reference evidence="3" key="1">
    <citation type="submission" date="2022-11" db="EMBL/GenBank/DDBJ databases">
        <authorList>
            <person name="Morgan W.R."/>
            <person name="Tartar A."/>
        </authorList>
    </citation>
    <scope>NUCLEOTIDE SEQUENCE</scope>
    <source>
        <strain evidence="3">ARSEF 373</strain>
    </source>
</reference>
<evidence type="ECO:0000256" key="1">
    <source>
        <dbReference type="SAM" id="MobiDB-lite"/>
    </source>
</evidence>
<dbReference type="InterPro" id="IPR055313">
    <property type="entry name" value="Temptin-like"/>
</dbReference>
<feature type="domain" description="Temptin Cys/Cys disulfide" evidence="2">
    <location>
        <begin position="42"/>
        <end position="119"/>
    </location>
</feature>
<reference evidence="3" key="2">
    <citation type="journal article" date="2023" name="Microbiol Resour">
        <title>Decontamination and Annotation of the Draft Genome Sequence of the Oomycete Lagenidium giganteum ARSEF 373.</title>
        <authorList>
            <person name="Morgan W.R."/>
            <person name="Tartar A."/>
        </authorList>
    </citation>
    <scope>NUCLEOTIDE SEQUENCE</scope>
    <source>
        <strain evidence="3">ARSEF 373</strain>
    </source>
</reference>
<dbReference type="Pfam" id="PF24784">
    <property type="entry name" value="Temptin_C"/>
    <property type="match status" value="2"/>
</dbReference>
<gene>
    <name evidence="3" type="ORF">N0F65_008805</name>
</gene>
<organism evidence="3 4">
    <name type="scientific">Lagenidium giganteum</name>
    <dbReference type="NCBI Taxonomy" id="4803"/>
    <lineage>
        <taxon>Eukaryota</taxon>
        <taxon>Sar</taxon>
        <taxon>Stramenopiles</taxon>
        <taxon>Oomycota</taxon>
        <taxon>Peronosporomycetes</taxon>
        <taxon>Pythiales</taxon>
        <taxon>Pythiaceae</taxon>
    </lineage>
</organism>
<evidence type="ECO:0000313" key="4">
    <source>
        <dbReference type="Proteomes" id="UP001146120"/>
    </source>
</evidence>
<dbReference type="AlphaFoldDB" id="A0AAV2YZ05"/>
<dbReference type="PANTHER" id="PTHR34737">
    <property type="entry name" value="EF-HAND DOMAIN-CONTAINING PROTEIN"/>
    <property type="match status" value="1"/>
</dbReference>
<proteinExistence type="predicted"/>
<dbReference type="Proteomes" id="UP001146120">
    <property type="component" value="Unassembled WGS sequence"/>
</dbReference>
<accession>A0AAV2YZ05</accession>
<evidence type="ECO:0000259" key="2">
    <source>
        <dbReference type="Pfam" id="PF24784"/>
    </source>
</evidence>
<feature type="domain" description="Temptin Cys/Cys disulfide" evidence="2">
    <location>
        <begin position="160"/>
        <end position="239"/>
    </location>
</feature>
<evidence type="ECO:0000313" key="3">
    <source>
        <dbReference type="EMBL" id="DAZ98679.1"/>
    </source>
</evidence>
<sequence>MSPPSQANKAKATTTFRDSTNMAMPLARAAVVTLGLTPAVLVQAYPQYLMQIPNGLNFGMGISHEPGTRKLTSFGRMWSSWHNWAVVCEREFPDAMGITTGAALGDPCCTWVPGGIPDYVLQAVSLEGTVQSVSQVAMVIVRVSIALLAASLMLRDQPVEAFPGYLDQIPNGDNFGMMIAHVHTRKLTKFGMLWFNAHRWSKICHETFPGTNLTCGQALGDPCCTWKPGTKPDYILEEVSVDGTVCHNATSVLDLGMKEEDPTTAPPSAPASSPEATPNLRQHTATDAPTSTPPHAQAATANEKRSTSEKPAWHPEQWHPNVTRGFC</sequence>
<feature type="region of interest" description="Disordered" evidence="1">
    <location>
        <begin position="257"/>
        <end position="327"/>
    </location>
</feature>
<dbReference type="PANTHER" id="PTHR34737:SF2">
    <property type="entry name" value="EF-HAND DOMAIN-CONTAINING PROTEIN"/>
    <property type="match status" value="1"/>
</dbReference>
<keyword evidence="4" id="KW-1185">Reference proteome</keyword>